<organism evidence="1 2">
    <name type="scientific">Caldimonas aquatica</name>
    <dbReference type="NCBI Taxonomy" id="376175"/>
    <lineage>
        <taxon>Bacteria</taxon>
        <taxon>Pseudomonadati</taxon>
        <taxon>Pseudomonadota</taxon>
        <taxon>Betaproteobacteria</taxon>
        <taxon>Burkholderiales</taxon>
        <taxon>Sphaerotilaceae</taxon>
        <taxon>Caldimonas</taxon>
    </lineage>
</organism>
<name>A0ABY6MP48_9BURK</name>
<proteinExistence type="predicted"/>
<evidence type="ECO:0000313" key="1">
    <source>
        <dbReference type="EMBL" id="UZD54272.1"/>
    </source>
</evidence>
<dbReference type="EMBL" id="CP110257">
    <property type="protein sequence ID" value="UZD54272.1"/>
    <property type="molecule type" value="Genomic_DNA"/>
</dbReference>
<dbReference type="RefSeq" id="WP_264891841.1">
    <property type="nucleotide sequence ID" value="NZ_CP110257.1"/>
</dbReference>
<sequence>MKERQEQRRWIERCAARLRARMGAPRDAVHEWARAAWQACQGRQCPERTAEALAAACAVDYRR</sequence>
<evidence type="ECO:0000313" key="2">
    <source>
        <dbReference type="Proteomes" id="UP001163266"/>
    </source>
</evidence>
<gene>
    <name evidence="1" type="ORF">OMP39_11380</name>
</gene>
<dbReference type="Proteomes" id="UP001163266">
    <property type="component" value="Chromosome"/>
</dbReference>
<accession>A0ABY6MP48</accession>
<reference evidence="1" key="1">
    <citation type="submission" date="2022-10" db="EMBL/GenBank/DDBJ databases">
        <title>Complete genome sequence of Schlegelella aquatica LMG 23380.</title>
        <authorList>
            <person name="Musilova J."/>
            <person name="Kourilova X."/>
            <person name="Bezdicek M."/>
            <person name="Hermankova K."/>
            <person name="Obruca S."/>
            <person name="Sedlar K."/>
        </authorList>
    </citation>
    <scope>NUCLEOTIDE SEQUENCE</scope>
    <source>
        <strain evidence="1">LMG 23380</strain>
    </source>
</reference>
<keyword evidence="2" id="KW-1185">Reference proteome</keyword>
<protein>
    <submittedName>
        <fullName evidence="1">Uncharacterized protein</fullName>
    </submittedName>
</protein>